<proteinExistence type="predicted"/>
<evidence type="ECO:0000313" key="2">
    <source>
        <dbReference type="EMBL" id="ERE71505.1"/>
    </source>
</evidence>
<dbReference type="EMBL" id="KE680756">
    <property type="protein sequence ID" value="ERE71505.1"/>
    <property type="molecule type" value="Genomic_DNA"/>
</dbReference>
<evidence type="ECO:0000313" key="3">
    <source>
        <dbReference type="Proteomes" id="UP000030759"/>
    </source>
</evidence>
<dbReference type="InterPro" id="IPR040292">
    <property type="entry name" value="C2orf78-like"/>
</dbReference>
<accession>A0A061I1G4</accession>
<name>A0A061I1G4_CRIGR</name>
<feature type="non-terminal residue" evidence="2">
    <location>
        <position position="120"/>
    </location>
</feature>
<feature type="region of interest" description="Disordered" evidence="1">
    <location>
        <begin position="95"/>
        <end position="120"/>
    </location>
</feature>
<feature type="compositionally biased region" description="Polar residues" evidence="1">
    <location>
        <begin position="97"/>
        <end position="106"/>
    </location>
</feature>
<protein>
    <submittedName>
        <fullName evidence="2">Uncharacterized protein</fullName>
    </submittedName>
</protein>
<organism evidence="2 3">
    <name type="scientific">Cricetulus griseus</name>
    <name type="common">Chinese hamster</name>
    <name type="synonym">Cricetulus barabensis griseus</name>
    <dbReference type="NCBI Taxonomy" id="10029"/>
    <lineage>
        <taxon>Eukaryota</taxon>
        <taxon>Metazoa</taxon>
        <taxon>Chordata</taxon>
        <taxon>Craniata</taxon>
        <taxon>Vertebrata</taxon>
        <taxon>Euteleostomi</taxon>
        <taxon>Mammalia</taxon>
        <taxon>Eutheria</taxon>
        <taxon>Euarchontoglires</taxon>
        <taxon>Glires</taxon>
        <taxon>Rodentia</taxon>
        <taxon>Myomorpha</taxon>
        <taxon>Muroidea</taxon>
        <taxon>Cricetidae</taxon>
        <taxon>Cricetinae</taxon>
        <taxon>Cricetulus</taxon>
    </lineage>
</organism>
<dbReference type="AlphaFoldDB" id="A0A061I1G4"/>
<gene>
    <name evidence="2" type="ORF">H671_6g15703</name>
</gene>
<dbReference type="PANTHER" id="PTHR31466">
    <property type="entry name" value="GENE 5591-RELATED"/>
    <property type="match status" value="1"/>
</dbReference>
<dbReference type="PANTHER" id="PTHR31466:SF1">
    <property type="entry name" value="RIKEN CDNA 4930433I11 GENE"/>
    <property type="match status" value="1"/>
</dbReference>
<sequence>MDSAYLYHQAGMTMLTALTDQNQISTLAISYPVVDMETSLGLTPPGQTLCLLQSPELCNACTQDVLIRKPPVFGDSSLTAPILSPSKFLTLPLAPSLEQTENNNMDEMTAEPLLPMKAYE</sequence>
<dbReference type="Proteomes" id="UP000030759">
    <property type="component" value="Unassembled WGS sequence"/>
</dbReference>
<evidence type="ECO:0000256" key="1">
    <source>
        <dbReference type="SAM" id="MobiDB-lite"/>
    </source>
</evidence>
<reference evidence="3" key="1">
    <citation type="journal article" date="2013" name="Nat. Biotechnol.">
        <title>Chinese hamster genome sequenced from sorted chromosomes.</title>
        <authorList>
            <person name="Brinkrolf K."/>
            <person name="Rupp O."/>
            <person name="Laux H."/>
            <person name="Kollin F."/>
            <person name="Ernst W."/>
            <person name="Linke B."/>
            <person name="Kofler R."/>
            <person name="Romand S."/>
            <person name="Hesse F."/>
            <person name="Budach W.E."/>
            <person name="Galosy S."/>
            <person name="Muller D."/>
            <person name="Noll T."/>
            <person name="Wienberg J."/>
            <person name="Jostock T."/>
            <person name="Leonard M."/>
            <person name="Grillari J."/>
            <person name="Tauch A."/>
            <person name="Goesmann A."/>
            <person name="Helk B."/>
            <person name="Mott J.E."/>
            <person name="Puhler A."/>
            <person name="Borth N."/>
        </authorList>
    </citation>
    <scope>NUCLEOTIDE SEQUENCE [LARGE SCALE GENOMIC DNA]</scope>
    <source>
        <strain evidence="3">17A/GY</strain>
    </source>
</reference>